<evidence type="ECO:0008006" key="6">
    <source>
        <dbReference type="Google" id="ProtNLM"/>
    </source>
</evidence>
<protein>
    <recommendedName>
        <fullName evidence="6">Carbohydrate metabolism domain-containing protein</fullName>
    </recommendedName>
</protein>
<gene>
    <name evidence="4" type="ORF">F2Y39_15675</name>
</gene>
<accession>A0A6H9Q5W6</accession>
<dbReference type="InterPro" id="IPR025112">
    <property type="entry name" value="PCMD"/>
</dbReference>
<dbReference type="InterPro" id="IPR038653">
    <property type="entry name" value="Put_CMD_sf"/>
</dbReference>
<evidence type="ECO:0000259" key="3">
    <source>
        <dbReference type="Pfam" id="PF13944"/>
    </source>
</evidence>
<dbReference type="Pfam" id="PF13201">
    <property type="entry name" value="PCMD"/>
    <property type="match status" value="1"/>
</dbReference>
<organism evidence="4 5">
    <name type="scientific">Bacteroides caccae</name>
    <dbReference type="NCBI Taxonomy" id="47678"/>
    <lineage>
        <taxon>Bacteria</taxon>
        <taxon>Pseudomonadati</taxon>
        <taxon>Bacteroidota</taxon>
        <taxon>Bacteroidia</taxon>
        <taxon>Bacteroidales</taxon>
        <taxon>Bacteroidaceae</taxon>
        <taxon>Bacteroides</taxon>
    </lineage>
</organism>
<dbReference type="InterPro" id="IPR024311">
    <property type="entry name" value="Lipocalin-like"/>
</dbReference>
<evidence type="ECO:0000259" key="2">
    <source>
        <dbReference type="Pfam" id="PF13201"/>
    </source>
</evidence>
<evidence type="ECO:0000313" key="4">
    <source>
        <dbReference type="EMBL" id="KAA5474042.1"/>
    </source>
</evidence>
<proteinExistence type="predicted"/>
<comment type="caution">
    <text evidence="4">The sequence shown here is derived from an EMBL/GenBank/DDBJ whole genome shotgun (WGS) entry which is preliminary data.</text>
</comment>
<dbReference type="AlphaFoldDB" id="A0A6H9Q5W6"/>
<keyword evidence="1" id="KW-0732">Signal</keyword>
<feature type="domain" description="Putative carbohydrate metabolism" evidence="2">
    <location>
        <begin position="295"/>
        <end position="528"/>
    </location>
</feature>
<dbReference type="Pfam" id="PF13944">
    <property type="entry name" value="Calycin_like"/>
    <property type="match status" value="1"/>
</dbReference>
<dbReference type="Gene3D" id="2.60.120.890">
    <property type="entry name" value="BT2081, beta-jelly-roll domain"/>
    <property type="match status" value="1"/>
</dbReference>
<name>A0A6H9Q5W6_9BACE</name>
<dbReference type="RefSeq" id="WP_122271356.1">
    <property type="nucleotide sequence ID" value="NZ_QRIK01000005.1"/>
</dbReference>
<dbReference type="Gene3D" id="2.40.128.350">
    <property type="match status" value="1"/>
</dbReference>
<feature type="domain" description="Lipocalin-like" evidence="3">
    <location>
        <begin position="41"/>
        <end position="162"/>
    </location>
</feature>
<dbReference type="PROSITE" id="PS51257">
    <property type="entry name" value="PROKAR_LIPOPROTEIN"/>
    <property type="match status" value="1"/>
</dbReference>
<reference evidence="4 5" key="1">
    <citation type="journal article" date="2019" name="Nat. Med.">
        <title>A library of human gut bacterial isolates paired with longitudinal multiomics data enables mechanistic microbiome research.</title>
        <authorList>
            <person name="Poyet M."/>
            <person name="Groussin M."/>
            <person name="Gibbons S.M."/>
            <person name="Avila-Pacheco J."/>
            <person name="Jiang X."/>
            <person name="Kearney S.M."/>
            <person name="Perrotta A.R."/>
            <person name="Berdy B."/>
            <person name="Zhao S."/>
            <person name="Lieberman T.D."/>
            <person name="Swanson P.K."/>
            <person name="Smith M."/>
            <person name="Roesemann S."/>
            <person name="Alexander J.E."/>
            <person name="Rich S.A."/>
            <person name="Livny J."/>
            <person name="Vlamakis H."/>
            <person name="Clish C."/>
            <person name="Bullock K."/>
            <person name="Deik A."/>
            <person name="Scott J."/>
            <person name="Pierce K.A."/>
            <person name="Xavier R.J."/>
            <person name="Alm E.J."/>
        </authorList>
    </citation>
    <scope>NUCLEOTIDE SEQUENCE [LARGE SCALE GENOMIC DNA]</scope>
    <source>
        <strain evidence="4 5">BIOML-A25</strain>
    </source>
</reference>
<sequence>MNKRLFYYLFAVLCTVTLFTSCSDDDDNGKGDDQTEVADISGNYKGNLVVSINEHPADPISQVISITKSGNQTSQVVLSLKNFSFGGQLVGDIEVPCMVEEREGIQSFSGQKNLTFTTPFGQLLGTLPTSVNGTVKDGKISMKIGVTVTALEQVVDVDFDGNKMTGNESSEAKILSFTFDTSVEANAVVSSVPVINDENGTIAFEVENASNDDLKKLVPTIEVSAKATVNPASKTEVDFSSGSVVFTVVAEDGSSKKYTASISGNTSIVNNDFETWVPESHKPTVGSALTYDIPEGWRTSNPGIVEMKSMVGEKPWSVLKVTDSERNSSVAQIQTIDSDGKSILMFKIPKVTAGSLFLGNWKTNATNTLNSTKFGVEYDNSLGKPVAVKGWYKYESGKDYYTCEAPYMTNCPNATKVEGQEYVDEYSIKVSLYTTEEFDNTTYVDCLTGEEGEKNFYASSRVVAKGGVEGGSTDGQWKEFTITLDYGDKEFDSNQKYRFAIVCSSSKDGDKFWGAPGSKLWVDDIEVIYKK</sequence>
<evidence type="ECO:0000313" key="5">
    <source>
        <dbReference type="Proteomes" id="UP000427825"/>
    </source>
</evidence>
<feature type="signal peptide" evidence="1">
    <location>
        <begin position="1"/>
        <end position="23"/>
    </location>
</feature>
<evidence type="ECO:0000256" key="1">
    <source>
        <dbReference type="SAM" id="SignalP"/>
    </source>
</evidence>
<dbReference type="Proteomes" id="UP000427825">
    <property type="component" value="Unassembled WGS sequence"/>
</dbReference>
<dbReference type="Gene3D" id="2.60.40.2340">
    <property type="match status" value="1"/>
</dbReference>
<dbReference type="EMBL" id="VVYJ01000010">
    <property type="protein sequence ID" value="KAA5474042.1"/>
    <property type="molecule type" value="Genomic_DNA"/>
</dbReference>
<feature type="chain" id="PRO_5026133691" description="Carbohydrate metabolism domain-containing protein" evidence="1">
    <location>
        <begin position="24"/>
        <end position="531"/>
    </location>
</feature>